<keyword evidence="9" id="KW-1185">Reference proteome</keyword>
<feature type="domain" description="HTH myb-type" evidence="7">
    <location>
        <begin position="105"/>
        <end position="127"/>
    </location>
</feature>
<dbReference type="InterPro" id="IPR001005">
    <property type="entry name" value="SANT/Myb"/>
</dbReference>
<evidence type="ECO:0000259" key="7">
    <source>
        <dbReference type="PROSITE" id="PS51294"/>
    </source>
</evidence>
<dbReference type="EMBL" id="CP126213">
    <property type="protein sequence ID" value="WIA15577.1"/>
    <property type="molecule type" value="Genomic_DNA"/>
</dbReference>
<protein>
    <recommendedName>
        <fullName evidence="10">Myb-like domain-containing protein</fullName>
    </recommendedName>
</protein>
<proteinExistence type="predicted"/>
<organism evidence="8 9">
    <name type="scientific">Tetradesmus obliquus</name>
    <name type="common">Green alga</name>
    <name type="synonym">Acutodesmus obliquus</name>
    <dbReference type="NCBI Taxonomy" id="3088"/>
    <lineage>
        <taxon>Eukaryota</taxon>
        <taxon>Viridiplantae</taxon>
        <taxon>Chlorophyta</taxon>
        <taxon>core chlorophytes</taxon>
        <taxon>Chlorophyceae</taxon>
        <taxon>CS clade</taxon>
        <taxon>Sphaeropleales</taxon>
        <taxon>Scenedesmaceae</taxon>
        <taxon>Tetradesmus</taxon>
    </lineage>
</organism>
<dbReference type="PROSITE" id="PS51294">
    <property type="entry name" value="HTH_MYB"/>
    <property type="match status" value="2"/>
</dbReference>
<name>A0ABY8U299_TETOB</name>
<evidence type="ECO:0000313" key="8">
    <source>
        <dbReference type="EMBL" id="WIA15577.1"/>
    </source>
</evidence>
<dbReference type="Pfam" id="PF00249">
    <property type="entry name" value="Myb_DNA-binding"/>
    <property type="match status" value="1"/>
</dbReference>
<dbReference type="InterPro" id="IPR009057">
    <property type="entry name" value="Homeodomain-like_sf"/>
</dbReference>
<dbReference type="PANTHER" id="PTHR46621:SF1">
    <property type="entry name" value="SNRNA-ACTIVATING PROTEIN COMPLEX SUBUNIT 4"/>
    <property type="match status" value="1"/>
</dbReference>
<feature type="compositionally biased region" description="Low complexity" evidence="5">
    <location>
        <begin position="19"/>
        <end position="32"/>
    </location>
</feature>
<dbReference type="InterPro" id="IPR051575">
    <property type="entry name" value="Myb-like_DNA-bd"/>
</dbReference>
<dbReference type="CDD" id="cd00167">
    <property type="entry name" value="SANT"/>
    <property type="match status" value="1"/>
</dbReference>
<evidence type="ECO:0000313" key="9">
    <source>
        <dbReference type="Proteomes" id="UP001244341"/>
    </source>
</evidence>
<keyword evidence="2" id="KW-0238">DNA-binding</keyword>
<evidence type="ECO:0000256" key="1">
    <source>
        <dbReference type="ARBA" id="ARBA00023015"/>
    </source>
</evidence>
<dbReference type="PROSITE" id="PS50090">
    <property type="entry name" value="MYB_LIKE"/>
    <property type="match status" value="1"/>
</dbReference>
<dbReference type="SMART" id="SM00717">
    <property type="entry name" value="SANT"/>
    <property type="match status" value="1"/>
</dbReference>
<keyword evidence="3" id="KW-0804">Transcription</keyword>
<reference evidence="8 9" key="1">
    <citation type="submission" date="2023-05" db="EMBL/GenBank/DDBJ databases">
        <title>A 100% complete, gapless, phased diploid assembly of the Scenedesmus obliquus UTEX 3031 genome.</title>
        <authorList>
            <person name="Biondi T.C."/>
            <person name="Hanschen E.R."/>
            <person name="Kwon T."/>
            <person name="Eng W."/>
            <person name="Kruse C.P.S."/>
            <person name="Koehler S.I."/>
            <person name="Kunde Y."/>
            <person name="Gleasner C.D."/>
            <person name="You Mak K.T."/>
            <person name="Polle J."/>
            <person name="Hovde B.T."/>
            <person name="Starkenburg S.R."/>
        </authorList>
    </citation>
    <scope>NUCLEOTIDE SEQUENCE [LARGE SCALE GENOMIC DNA]</scope>
    <source>
        <strain evidence="8 9">DOE0152z</strain>
    </source>
</reference>
<gene>
    <name evidence="8" type="ORF">OEZ85_002204</name>
</gene>
<dbReference type="InterPro" id="IPR017930">
    <property type="entry name" value="Myb_dom"/>
</dbReference>
<evidence type="ECO:0000256" key="5">
    <source>
        <dbReference type="SAM" id="MobiDB-lite"/>
    </source>
</evidence>
<keyword evidence="4" id="KW-0539">Nucleus</keyword>
<evidence type="ECO:0008006" key="10">
    <source>
        <dbReference type="Google" id="ProtNLM"/>
    </source>
</evidence>
<keyword evidence="1" id="KW-0805">Transcription regulation</keyword>
<feature type="region of interest" description="Disordered" evidence="5">
    <location>
        <begin position="19"/>
        <end position="39"/>
    </location>
</feature>
<dbReference type="Gene3D" id="1.10.10.60">
    <property type="entry name" value="Homeodomain-like"/>
    <property type="match status" value="1"/>
</dbReference>
<dbReference type="Proteomes" id="UP001244341">
    <property type="component" value="Chromosome 6b"/>
</dbReference>
<accession>A0ABY8U299</accession>
<sequence length="127" mass="13680">MARHARGFRISSAAPTAAADAAATAAAAKAPASVPPFPQAQPLARIRVGKAGKPQLWTAEEQARLEELVEQLGTRSWATIALDMPGRTGKQCRDRYLNTQPQLKKGNWTPQEDLLLAQLHSQMGNSP</sequence>
<evidence type="ECO:0000256" key="4">
    <source>
        <dbReference type="ARBA" id="ARBA00023242"/>
    </source>
</evidence>
<evidence type="ECO:0000259" key="6">
    <source>
        <dbReference type="PROSITE" id="PS50090"/>
    </source>
</evidence>
<feature type="domain" description="Myb-like" evidence="6">
    <location>
        <begin position="57"/>
        <end position="100"/>
    </location>
</feature>
<dbReference type="SUPFAM" id="SSF46689">
    <property type="entry name" value="Homeodomain-like"/>
    <property type="match status" value="1"/>
</dbReference>
<dbReference type="PANTHER" id="PTHR46621">
    <property type="entry name" value="SNRNA-ACTIVATING PROTEIN COMPLEX SUBUNIT 4"/>
    <property type="match status" value="1"/>
</dbReference>
<evidence type="ECO:0000256" key="3">
    <source>
        <dbReference type="ARBA" id="ARBA00023163"/>
    </source>
</evidence>
<evidence type="ECO:0000256" key="2">
    <source>
        <dbReference type="ARBA" id="ARBA00023125"/>
    </source>
</evidence>
<feature type="domain" description="HTH myb-type" evidence="7">
    <location>
        <begin position="57"/>
        <end position="104"/>
    </location>
</feature>